<dbReference type="Proteomes" id="UP000183954">
    <property type="component" value="Unassembled WGS sequence"/>
</dbReference>
<dbReference type="RefSeq" id="WP_073027981.1">
    <property type="nucleotide sequence ID" value="NZ_FQXJ01000003.1"/>
</dbReference>
<reference evidence="3" key="1">
    <citation type="submission" date="2016-11" db="EMBL/GenBank/DDBJ databases">
        <authorList>
            <person name="Varghese N."/>
            <person name="Submissions S."/>
        </authorList>
    </citation>
    <scope>NUCLEOTIDE SEQUENCE [LARGE SCALE GENOMIC DNA]</scope>
    <source>
        <strain evidence="3">DSM 15449</strain>
    </source>
</reference>
<feature type="transmembrane region" description="Helical" evidence="1">
    <location>
        <begin position="64"/>
        <end position="85"/>
    </location>
</feature>
<evidence type="ECO:0000313" key="3">
    <source>
        <dbReference type="Proteomes" id="UP000183954"/>
    </source>
</evidence>
<evidence type="ECO:0008006" key="4">
    <source>
        <dbReference type="Google" id="ProtNLM"/>
    </source>
</evidence>
<dbReference type="AlphaFoldDB" id="A0A1M5S7A2"/>
<name>A0A1M5S7A2_9FIRM</name>
<protein>
    <recommendedName>
        <fullName evidence="4">ABC-2 family transporter protein</fullName>
    </recommendedName>
</protein>
<keyword evidence="1" id="KW-0472">Membrane</keyword>
<feature type="transmembrane region" description="Helical" evidence="1">
    <location>
        <begin position="183"/>
        <end position="208"/>
    </location>
</feature>
<dbReference type="EMBL" id="FQXJ01000003">
    <property type="protein sequence ID" value="SHH34359.1"/>
    <property type="molecule type" value="Genomic_DNA"/>
</dbReference>
<evidence type="ECO:0000313" key="2">
    <source>
        <dbReference type="EMBL" id="SHH34359.1"/>
    </source>
</evidence>
<dbReference type="STRING" id="1121420.SAMN02746098_00766"/>
<dbReference type="OrthoDB" id="9799076at2"/>
<feature type="transmembrane region" description="Helical" evidence="1">
    <location>
        <begin position="228"/>
        <end position="248"/>
    </location>
</feature>
<gene>
    <name evidence="2" type="ORF">SAMN02746098_00766</name>
</gene>
<feature type="transmembrane region" description="Helical" evidence="1">
    <location>
        <begin position="155"/>
        <end position="176"/>
    </location>
</feature>
<keyword evidence="1" id="KW-0812">Transmembrane</keyword>
<sequence>MKKFFSNARVDLRRAFSSFEFLLSVAGMCTVLFLSVSSQLRAMVNGLMQSDVLNLYNLAHFQGFSLLSAIFATLPYSTSFCIDWNNQFIRSVVIRTNIRTYGISKALTCALAGGSAVALGEVLFILLLCLCFPLVGPEGNLNNSMLSGGNLIAFFSFQILVKFFAATFFSVLALWISTYLTNVFVTLAVPILSFYFLITIPPVIGISMRWFYNALMGSAYANNPYGSLLYSIVVCSLLSILMGILVVGQIRRRLEHG</sequence>
<feature type="transmembrane region" description="Helical" evidence="1">
    <location>
        <begin position="106"/>
        <end position="135"/>
    </location>
</feature>
<evidence type="ECO:0000256" key="1">
    <source>
        <dbReference type="SAM" id="Phobius"/>
    </source>
</evidence>
<organism evidence="2 3">
    <name type="scientific">Desulfosporosinus lacus DSM 15449</name>
    <dbReference type="NCBI Taxonomy" id="1121420"/>
    <lineage>
        <taxon>Bacteria</taxon>
        <taxon>Bacillati</taxon>
        <taxon>Bacillota</taxon>
        <taxon>Clostridia</taxon>
        <taxon>Eubacteriales</taxon>
        <taxon>Desulfitobacteriaceae</taxon>
        <taxon>Desulfosporosinus</taxon>
    </lineage>
</organism>
<keyword evidence="1" id="KW-1133">Transmembrane helix</keyword>
<proteinExistence type="predicted"/>
<keyword evidence="3" id="KW-1185">Reference proteome</keyword>
<accession>A0A1M5S7A2</accession>
<feature type="transmembrane region" description="Helical" evidence="1">
    <location>
        <begin position="21"/>
        <end position="44"/>
    </location>
</feature>